<comment type="catalytic activity">
    <reaction evidence="10">
        <text>an acyl-CoA + a 1,2-diacyl-sn-glycerol = a triacyl-sn-glycerol + CoA</text>
        <dbReference type="Rhea" id="RHEA:10868"/>
        <dbReference type="ChEBI" id="CHEBI:17815"/>
        <dbReference type="ChEBI" id="CHEBI:57287"/>
        <dbReference type="ChEBI" id="CHEBI:58342"/>
        <dbReference type="ChEBI" id="CHEBI:64615"/>
        <dbReference type="EC" id="2.3.1.20"/>
    </reaction>
</comment>
<dbReference type="SUPFAM" id="SSF52777">
    <property type="entry name" value="CoA-dependent acyltransferases"/>
    <property type="match status" value="1"/>
</dbReference>
<evidence type="ECO:0000256" key="10">
    <source>
        <dbReference type="ARBA" id="ARBA00048109"/>
    </source>
</evidence>
<dbReference type="GO" id="GO:0019432">
    <property type="term" value="P:triglyceride biosynthetic process"/>
    <property type="evidence" value="ECO:0007669"/>
    <property type="project" value="UniProtKB-UniPathway"/>
</dbReference>
<keyword evidence="8" id="KW-0443">Lipid metabolism</keyword>
<evidence type="ECO:0000256" key="2">
    <source>
        <dbReference type="ARBA" id="ARBA00005189"/>
    </source>
</evidence>
<dbReference type="Pfam" id="PF06974">
    <property type="entry name" value="WS_DGAT_C"/>
    <property type="match status" value="1"/>
</dbReference>
<evidence type="ECO:0000256" key="8">
    <source>
        <dbReference type="ARBA" id="ARBA00023098"/>
    </source>
</evidence>
<keyword evidence="7" id="KW-0319">Glycerol metabolism</keyword>
<dbReference type="eggNOG" id="COG1020">
    <property type="taxonomic scope" value="Bacteria"/>
</dbReference>
<accession>F6EHW7</accession>
<keyword evidence="14" id="KW-1185">Reference proteome</keyword>
<feature type="domain" description="O-acyltransferase WSD1 C-terminal" evidence="12">
    <location>
        <begin position="423"/>
        <end position="573"/>
    </location>
</feature>
<protein>
    <recommendedName>
        <fullName evidence="4">diacylglycerol O-acyltransferase</fullName>
        <ecNumber evidence="4">2.3.1.20</ecNumber>
    </recommendedName>
</protein>
<evidence type="ECO:0000256" key="1">
    <source>
        <dbReference type="ARBA" id="ARBA00004771"/>
    </source>
</evidence>
<evidence type="ECO:0000256" key="4">
    <source>
        <dbReference type="ARBA" id="ARBA00013244"/>
    </source>
</evidence>
<organism evidence="13 14">
    <name type="scientific">Hoyosella subflava (strain DSM 45089 / JCM 17490 / NBRC 109087 / DQS3-9A1)</name>
    <name type="common">Amycolicicoccus subflavus</name>
    <dbReference type="NCBI Taxonomy" id="443218"/>
    <lineage>
        <taxon>Bacteria</taxon>
        <taxon>Bacillati</taxon>
        <taxon>Actinomycetota</taxon>
        <taxon>Actinomycetes</taxon>
        <taxon>Mycobacteriales</taxon>
        <taxon>Hoyosellaceae</taxon>
        <taxon>Hoyosella</taxon>
    </lineage>
</organism>
<dbReference type="EC" id="2.3.1.20" evidence="4"/>
<dbReference type="EMBL" id="CP002786">
    <property type="protein sequence ID" value="AEF38915.1"/>
    <property type="molecule type" value="Genomic_DNA"/>
</dbReference>
<evidence type="ECO:0000256" key="6">
    <source>
        <dbReference type="ARBA" id="ARBA00022679"/>
    </source>
</evidence>
<dbReference type="Proteomes" id="UP000009235">
    <property type="component" value="Chromosome"/>
</dbReference>
<comment type="pathway">
    <text evidence="1">Glycerolipid metabolism; triacylglycerol biosynthesis.</text>
</comment>
<dbReference type="STRING" id="443218.AS9A_0458"/>
<evidence type="ECO:0000259" key="11">
    <source>
        <dbReference type="Pfam" id="PF03007"/>
    </source>
</evidence>
<comment type="pathway">
    <text evidence="2">Lipid metabolism.</text>
</comment>
<reference evidence="13 14" key="1">
    <citation type="journal article" date="2011" name="J. Bacteriol.">
        <title>Complete genome sequence of Amycolicicoccus subflavus DQS3-9A1T, an actinomycete isolated from crude oil-polluted soil.</title>
        <authorList>
            <person name="Cai M."/>
            <person name="Chen W.M."/>
            <person name="Nie Y."/>
            <person name="Chi C.Q."/>
            <person name="Wang Y.N."/>
            <person name="Tang Y.Q."/>
            <person name="Li G.Y."/>
            <person name="Wu X.L."/>
        </authorList>
    </citation>
    <scope>NUCLEOTIDE SEQUENCE [LARGE SCALE GENOMIC DNA]</scope>
    <source>
        <strain evidence="14">DSM 45089 / DQS3-9A1</strain>
    </source>
</reference>
<keyword evidence="6 13" id="KW-0808">Transferase</keyword>
<dbReference type="UniPathway" id="UPA00282"/>
<proteinExistence type="inferred from homology"/>
<evidence type="ECO:0000256" key="5">
    <source>
        <dbReference type="ARBA" id="ARBA00022516"/>
    </source>
</evidence>
<keyword evidence="5" id="KW-0444">Lipid biosynthesis</keyword>
<dbReference type="KEGG" id="asd:AS9A_0458"/>
<dbReference type="InterPro" id="IPR004255">
    <property type="entry name" value="O-acyltransferase_WSD1_N"/>
</dbReference>
<dbReference type="PANTHER" id="PTHR31650">
    <property type="entry name" value="O-ACYLTRANSFERASE (WSD1-LIKE) FAMILY PROTEIN"/>
    <property type="match status" value="1"/>
</dbReference>
<evidence type="ECO:0000313" key="14">
    <source>
        <dbReference type="Proteomes" id="UP000009235"/>
    </source>
</evidence>
<dbReference type="GO" id="GO:0071731">
    <property type="term" value="P:response to nitric oxide"/>
    <property type="evidence" value="ECO:0007669"/>
    <property type="project" value="TreeGrafter"/>
</dbReference>
<dbReference type="GO" id="GO:0006071">
    <property type="term" value="P:glycerol metabolic process"/>
    <property type="evidence" value="ECO:0007669"/>
    <property type="project" value="UniProtKB-KW"/>
</dbReference>
<sequence>MSVPVVFVSVSPRSPSGSSNHITPANESALRHSGVAQREILLAALHIPNSQLGCNFNKKWPIFDHETFLTSNATVRQLLECSTIRVVRCIPVRDRNISAAEMPDVHRMNGSAPVQQLDEISSLMFLRERAEYRPHLISVYFLEGGMTESASSIRAHILSCLADNPAFAVRLAKVPMRFGHPFWAPLAAIDADTHIRFRAVSGRGDWQALRSDLVELLEAPMDPTRPLWEVHVLTGFEDESAAPGGRTIVAVKVHHGVMDGLGLARFAGHLFTEAAMHPQKVNGTRANSAPPIDARVRLRTAARNAAAQFLGFPRELTSLRNLKRRYDASVARGERPGIRQTAPGTVFNGPTQGRRVFNAAWFPLKEVQALRTLAPGATLNDVALTVIAGAIREYLSSKGTLPDEALLCGVPMSLRNSEEPVLGNTLTGLCVDLHTNVADPIDRLHRISGSSYWEKQRVREFGAVIGSGALALKLPPFILDLILKGEEAAAVKGERVTGANTVVTNIPRSRHVRYFATSRVLRTCGLISLNPGIGLKHEISSLGDLVSISVLANSDQLDAPDFYIQCLSNEFGRLMSARATEPVR</sequence>
<dbReference type="HOGENOM" id="CLU_024186_4_3_11"/>
<dbReference type="GO" id="GO:0051701">
    <property type="term" value="P:biological process involved in interaction with host"/>
    <property type="evidence" value="ECO:0007669"/>
    <property type="project" value="TreeGrafter"/>
</dbReference>
<evidence type="ECO:0000256" key="9">
    <source>
        <dbReference type="ARBA" id="ARBA00023315"/>
    </source>
</evidence>
<comment type="similarity">
    <text evidence="3">Belongs to the long-chain O-acyltransferase family.</text>
</comment>
<keyword evidence="9 13" id="KW-0012">Acyltransferase</keyword>
<dbReference type="GO" id="GO:0005886">
    <property type="term" value="C:plasma membrane"/>
    <property type="evidence" value="ECO:0007669"/>
    <property type="project" value="TreeGrafter"/>
</dbReference>
<name>F6EHW7_HOYSD</name>
<evidence type="ECO:0000259" key="12">
    <source>
        <dbReference type="Pfam" id="PF06974"/>
    </source>
</evidence>
<dbReference type="AlphaFoldDB" id="F6EHW7"/>
<dbReference type="GO" id="GO:0004144">
    <property type="term" value="F:diacylglycerol O-acyltransferase activity"/>
    <property type="evidence" value="ECO:0007669"/>
    <property type="project" value="UniProtKB-EC"/>
</dbReference>
<evidence type="ECO:0000256" key="7">
    <source>
        <dbReference type="ARBA" id="ARBA00022798"/>
    </source>
</evidence>
<dbReference type="PANTHER" id="PTHR31650:SF1">
    <property type="entry name" value="WAX ESTER SYNTHASE_DIACYLGLYCEROL ACYLTRANSFERASE 4-RELATED"/>
    <property type="match status" value="1"/>
</dbReference>
<dbReference type="InterPro" id="IPR009721">
    <property type="entry name" value="O-acyltransferase_WSD1_C"/>
</dbReference>
<dbReference type="GO" id="GO:0001666">
    <property type="term" value="P:response to hypoxia"/>
    <property type="evidence" value="ECO:0007669"/>
    <property type="project" value="TreeGrafter"/>
</dbReference>
<gene>
    <name evidence="13" type="ordered locus">AS9A_0458</name>
</gene>
<feature type="domain" description="O-acyltransferase WSD1-like N-terminal" evidence="11">
    <location>
        <begin position="128"/>
        <end position="382"/>
    </location>
</feature>
<evidence type="ECO:0000313" key="13">
    <source>
        <dbReference type="EMBL" id="AEF38915.1"/>
    </source>
</evidence>
<dbReference type="Pfam" id="PF03007">
    <property type="entry name" value="WS_DGAT_cat"/>
    <property type="match status" value="1"/>
</dbReference>
<dbReference type="InterPro" id="IPR045034">
    <property type="entry name" value="O-acyltransferase_WSD1-like"/>
</dbReference>
<evidence type="ECO:0000256" key="3">
    <source>
        <dbReference type="ARBA" id="ARBA00009587"/>
    </source>
</evidence>